<gene>
    <name evidence="1" type="ORF">GCM10009798_19340</name>
</gene>
<comment type="caution">
    <text evidence="1">The sequence shown here is derived from an EMBL/GenBank/DDBJ whole genome shotgun (WGS) entry which is preliminary data.</text>
</comment>
<evidence type="ECO:0000313" key="2">
    <source>
        <dbReference type="Proteomes" id="UP001500571"/>
    </source>
</evidence>
<name>A0ABP5C8N6_9ACTN</name>
<evidence type="ECO:0008006" key="3">
    <source>
        <dbReference type="Google" id="ProtNLM"/>
    </source>
</evidence>
<proteinExistence type="predicted"/>
<accession>A0ABP5C8N6</accession>
<sequence length="60" mass="7098">MTSNYTPDISDQPLIRQFVRLFGHRPTPRELQQYERARSGISAQLPARMRRRAARMLTRV</sequence>
<protein>
    <recommendedName>
        <fullName evidence="3">DUF3263 domain-containing protein</fullName>
    </recommendedName>
</protein>
<evidence type="ECO:0000313" key="1">
    <source>
        <dbReference type="EMBL" id="GAA1959877.1"/>
    </source>
</evidence>
<dbReference type="EMBL" id="BAAAPB010000002">
    <property type="protein sequence ID" value="GAA1959877.1"/>
    <property type="molecule type" value="Genomic_DNA"/>
</dbReference>
<dbReference type="Proteomes" id="UP001500571">
    <property type="component" value="Unassembled WGS sequence"/>
</dbReference>
<keyword evidence="2" id="KW-1185">Reference proteome</keyword>
<organism evidence="1 2">
    <name type="scientific">Nocardioides panacihumi</name>
    <dbReference type="NCBI Taxonomy" id="400774"/>
    <lineage>
        <taxon>Bacteria</taxon>
        <taxon>Bacillati</taxon>
        <taxon>Actinomycetota</taxon>
        <taxon>Actinomycetes</taxon>
        <taxon>Propionibacteriales</taxon>
        <taxon>Nocardioidaceae</taxon>
        <taxon>Nocardioides</taxon>
    </lineage>
</organism>
<reference evidence="2" key="1">
    <citation type="journal article" date="2019" name="Int. J. Syst. Evol. Microbiol.">
        <title>The Global Catalogue of Microorganisms (GCM) 10K type strain sequencing project: providing services to taxonomists for standard genome sequencing and annotation.</title>
        <authorList>
            <consortium name="The Broad Institute Genomics Platform"/>
            <consortium name="The Broad Institute Genome Sequencing Center for Infectious Disease"/>
            <person name="Wu L."/>
            <person name="Ma J."/>
        </authorList>
    </citation>
    <scope>NUCLEOTIDE SEQUENCE [LARGE SCALE GENOMIC DNA]</scope>
    <source>
        <strain evidence="2">JCM 15309</strain>
    </source>
</reference>